<keyword evidence="1" id="KW-0548">Nucleotidyltransferase</keyword>
<accession>A0A4C1TQX6</accession>
<keyword evidence="2" id="KW-1185">Reference proteome</keyword>
<dbReference type="EMBL" id="BGZK01000079">
    <property type="protein sequence ID" value="GBP16390.1"/>
    <property type="molecule type" value="Genomic_DNA"/>
</dbReference>
<dbReference type="Proteomes" id="UP000299102">
    <property type="component" value="Unassembled WGS sequence"/>
</dbReference>
<evidence type="ECO:0000313" key="1">
    <source>
        <dbReference type="EMBL" id="GBP16390.1"/>
    </source>
</evidence>
<evidence type="ECO:0000313" key="2">
    <source>
        <dbReference type="Proteomes" id="UP000299102"/>
    </source>
</evidence>
<comment type="caution">
    <text evidence="1">The sequence shown here is derived from an EMBL/GenBank/DDBJ whole genome shotgun (WGS) entry which is preliminary data.</text>
</comment>
<name>A0A4C1TQX6_EUMVA</name>
<protein>
    <submittedName>
        <fullName evidence="1">RNA-directed DNA polymerase from mobile element jockey</fullName>
    </submittedName>
</protein>
<keyword evidence="1" id="KW-0808">Transferase</keyword>
<dbReference type="AlphaFoldDB" id="A0A4C1TQX6"/>
<reference evidence="1 2" key="1">
    <citation type="journal article" date="2019" name="Commun. Biol.">
        <title>The bagworm genome reveals a unique fibroin gene that provides high tensile strength.</title>
        <authorList>
            <person name="Kono N."/>
            <person name="Nakamura H."/>
            <person name="Ohtoshi R."/>
            <person name="Tomita M."/>
            <person name="Numata K."/>
            <person name="Arakawa K."/>
        </authorList>
    </citation>
    <scope>NUCLEOTIDE SEQUENCE [LARGE SCALE GENOMIC DNA]</scope>
</reference>
<organism evidence="1 2">
    <name type="scientific">Eumeta variegata</name>
    <name type="common">Bagworm moth</name>
    <name type="synonym">Eumeta japonica</name>
    <dbReference type="NCBI Taxonomy" id="151549"/>
    <lineage>
        <taxon>Eukaryota</taxon>
        <taxon>Metazoa</taxon>
        <taxon>Ecdysozoa</taxon>
        <taxon>Arthropoda</taxon>
        <taxon>Hexapoda</taxon>
        <taxon>Insecta</taxon>
        <taxon>Pterygota</taxon>
        <taxon>Neoptera</taxon>
        <taxon>Endopterygota</taxon>
        <taxon>Lepidoptera</taxon>
        <taxon>Glossata</taxon>
        <taxon>Ditrysia</taxon>
        <taxon>Tineoidea</taxon>
        <taxon>Psychidae</taxon>
        <taxon>Oiketicinae</taxon>
        <taxon>Eumeta</taxon>
    </lineage>
</organism>
<dbReference type="GO" id="GO:0003964">
    <property type="term" value="F:RNA-directed DNA polymerase activity"/>
    <property type="evidence" value="ECO:0007669"/>
    <property type="project" value="UniProtKB-KW"/>
</dbReference>
<dbReference type="OrthoDB" id="6627393at2759"/>
<keyword evidence="1" id="KW-0695">RNA-directed DNA polymerase</keyword>
<gene>
    <name evidence="1" type="primary">pol</name>
    <name evidence="1" type="ORF">EVAR_9971_1</name>
</gene>
<proteinExistence type="predicted"/>
<sequence length="370" mass="42439">MLVRRAFNRADAGSYTSLHNLTPHYDQPMKSYQLPRDLVFESPNEGKVVEDPTKTTTFMREKIRACHTSSIKMYATLHVQAGTTSINCSGLVYPSPTSLIGDVCHFDKRYCQCNRELPKDVSELIRDMNAALHRAGKYPKCENKSRARAIQRKVKARMKEVRNENWSNLVLHNTYSSMRPIRVGVPQGSMLFPRLHSVYVNDIPRPSTGVQLVFSANDTALYLRSNCIGNILARLQRAIDEPTQWLRLWRIDINTDTGASIYFDYNTHKVQFPCRINSAVDAPWYVKNSVLHRDLELPTISTFMKDASERFFDEASSHPNPLLVLAVSYEPSPLHHFCRRPRNVPLDPPDDLTIEVEILIELNKMSIDYE</sequence>